<evidence type="ECO:0000313" key="2">
    <source>
        <dbReference type="Proteomes" id="UP000076858"/>
    </source>
</evidence>
<dbReference type="EMBL" id="LRGB01027735">
    <property type="protein sequence ID" value="KZR95668.1"/>
    <property type="molecule type" value="Genomic_DNA"/>
</dbReference>
<feature type="non-terminal residue" evidence="1">
    <location>
        <position position="1"/>
    </location>
</feature>
<evidence type="ECO:0000313" key="1">
    <source>
        <dbReference type="EMBL" id="KZR95668.1"/>
    </source>
</evidence>
<accession>A0A164DDK0</accession>
<name>A0A164DDK0_9CRUS</name>
<keyword evidence="2" id="KW-1185">Reference proteome</keyword>
<dbReference type="AlphaFoldDB" id="A0A164DDK0"/>
<reference evidence="1 2" key="1">
    <citation type="submission" date="2016-03" db="EMBL/GenBank/DDBJ databases">
        <title>EvidentialGene: Evidence-directed Construction of Genes on Genomes.</title>
        <authorList>
            <person name="Gilbert D.G."/>
            <person name="Choi J.-H."/>
            <person name="Mockaitis K."/>
            <person name="Colbourne J."/>
            <person name="Pfrender M."/>
        </authorList>
    </citation>
    <scope>NUCLEOTIDE SEQUENCE [LARGE SCALE GENOMIC DNA]</scope>
    <source>
        <strain evidence="1 2">Xinb3</strain>
        <tissue evidence="1">Complete organism</tissue>
    </source>
</reference>
<organism evidence="1 2">
    <name type="scientific">Daphnia magna</name>
    <dbReference type="NCBI Taxonomy" id="35525"/>
    <lineage>
        <taxon>Eukaryota</taxon>
        <taxon>Metazoa</taxon>
        <taxon>Ecdysozoa</taxon>
        <taxon>Arthropoda</taxon>
        <taxon>Crustacea</taxon>
        <taxon>Branchiopoda</taxon>
        <taxon>Diplostraca</taxon>
        <taxon>Cladocera</taxon>
        <taxon>Anomopoda</taxon>
        <taxon>Daphniidae</taxon>
        <taxon>Daphnia</taxon>
    </lineage>
</organism>
<gene>
    <name evidence="1" type="ORF">APZ42_010467</name>
</gene>
<proteinExistence type="predicted"/>
<sequence length="89" mass="10292">IGTIVLYPNNCNGVRGQLFNSSGVRDRSNRQGYDCILGQWVMGNEDEMTKGKWRAPHFEVSTQHVQENRYVYEREANLTSRLENSTKLQ</sequence>
<dbReference type="Proteomes" id="UP000076858">
    <property type="component" value="Unassembled WGS sequence"/>
</dbReference>
<protein>
    <submittedName>
        <fullName evidence="1">Uncharacterized protein</fullName>
    </submittedName>
</protein>
<comment type="caution">
    <text evidence="1">The sequence shown here is derived from an EMBL/GenBank/DDBJ whole genome shotgun (WGS) entry which is preliminary data.</text>
</comment>